<name>A0A1C1C844_9EURO</name>
<evidence type="ECO:0008006" key="5">
    <source>
        <dbReference type="Google" id="ProtNLM"/>
    </source>
</evidence>
<feature type="transmembrane region" description="Helical" evidence="2">
    <location>
        <begin position="9"/>
        <end position="27"/>
    </location>
</feature>
<gene>
    <name evidence="3" type="ORF">CLCR_05748</name>
</gene>
<dbReference type="VEuPathDB" id="FungiDB:CLCR_05748"/>
<evidence type="ECO:0000313" key="4">
    <source>
        <dbReference type="Proteomes" id="UP000094526"/>
    </source>
</evidence>
<dbReference type="VEuPathDB" id="FungiDB:G647_07319"/>
<dbReference type="eggNOG" id="ENOG502QW40">
    <property type="taxonomic scope" value="Eukaryota"/>
</dbReference>
<evidence type="ECO:0000256" key="2">
    <source>
        <dbReference type="SAM" id="Phobius"/>
    </source>
</evidence>
<accession>A0A1C1C844</accession>
<proteinExistence type="predicted"/>
<comment type="caution">
    <text evidence="3">The sequence shown here is derived from an EMBL/GenBank/DDBJ whole genome shotgun (WGS) entry which is preliminary data.</text>
</comment>
<keyword evidence="2" id="KW-1133">Transmembrane helix</keyword>
<keyword evidence="2" id="KW-0472">Membrane</keyword>
<protein>
    <recommendedName>
        <fullName evidence="5">Alpha-1,2-mannosyltransferase</fullName>
    </recommendedName>
</protein>
<sequence>MASFVDERTLLYAGLVVCVTIITYLSLSQRQKEVVFSRLILRGRRSSSADTPPRSLSPEKVPANSQPKSSEYVSAFPPLTRENLPEAAAELPEERRKVLETSTFDEEKWTKSILGFEDDFRKADPDKYIYTGYKVKEIRALGDFPNYSALSGVPLPQAYPQHDITKALPRPYRPFRWAYHQTMSLTKLEPDWWLELENTYVSRINQRKKLYAQHGEAVLQWLPGSELACKELMEMALQFLCARYPQYFKLHADKKTFENKILGTTQDVSAKHPLLVLLDNVPEDFAITLRNPETGYYHFRAGMICSALGWNVGSKIGLQLHEIHAPIPDYKEKMQFSMDRYANPSSQHDNARKGNANSALHSFFTKMPASKPIQRGSWGLEVDQPLYMPPGDPHEKLRDFQSPDLDISRIHLRVDWQTLRRLPLSGGIVFNFKALFTPVTEFRDEPYLPSLALKVLKEGKENLMKYKNTWHVEHVVIPALEEYQREQVAKGIVEKDWPCHTLDESPWFPGWKEKWVRQQGFAPPE</sequence>
<keyword evidence="4" id="KW-1185">Reference proteome</keyword>
<evidence type="ECO:0000313" key="3">
    <source>
        <dbReference type="EMBL" id="OCT44647.1"/>
    </source>
</evidence>
<dbReference type="OrthoDB" id="5043642at2759"/>
<organism evidence="3 4">
    <name type="scientific">Cladophialophora carrionii</name>
    <dbReference type="NCBI Taxonomy" id="86049"/>
    <lineage>
        <taxon>Eukaryota</taxon>
        <taxon>Fungi</taxon>
        <taxon>Dikarya</taxon>
        <taxon>Ascomycota</taxon>
        <taxon>Pezizomycotina</taxon>
        <taxon>Eurotiomycetes</taxon>
        <taxon>Chaetothyriomycetidae</taxon>
        <taxon>Chaetothyriales</taxon>
        <taxon>Herpotrichiellaceae</taxon>
        <taxon>Cladophialophora</taxon>
    </lineage>
</organism>
<feature type="region of interest" description="Disordered" evidence="1">
    <location>
        <begin position="46"/>
        <end position="70"/>
    </location>
</feature>
<reference evidence="4" key="1">
    <citation type="submission" date="2015-07" db="EMBL/GenBank/DDBJ databases">
        <authorList>
            <person name="Teixeira M.M."/>
            <person name="Souza R.C."/>
            <person name="Almeida L.G."/>
            <person name="Vicente V.A."/>
            <person name="de Hoog S."/>
            <person name="Bocca A.L."/>
            <person name="de Almeida S.R."/>
            <person name="Vasconcelos A.T."/>
            <person name="Felipe M.S."/>
        </authorList>
    </citation>
    <scope>NUCLEOTIDE SEQUENCE [LARGE SCALE GENOMIC DNA]</scope>
    <source>
        <strain evidence="4">KSF</strain>
    </source>
</reference>
<dbReference type="EMBL" id="LGRB01000020">
    <property type="protein sequence ID" value="OCT44647.1"/>
    <property type="molecule type" value="Genomic_DNA"/>
</dbReference>
<keyword evidence="2" id="KW-0812">Transmembrane</keyword>
<evidence type="ECO:0000256" key="1">
    <source>
        <dbReference type="SAM" id="MobiDB-lite"/>
    </source>
</evidence>
<dbReference type="Proteomes" id="UP000094526">
    <property type="component" value="Unassembled WGS sequence"/>
</dbReference>
<dbReference type="AlphaFoldDB" id="A0A1C1C844"/>
<dbReference type="STRING" id="86049.A0A1C1C844"/>
<dbReference type="Pfam" id="PF11927">
    <property type="entry name" value="HODM_asu-like"/>
    <property type="match status" value="1"/>
</dbReference>
<dbReference type="InterPro" id="IPR021848">
    <property type="entry name" value="HODM_asu-like"/>
</dbReference>